<dbReference type="SMART" id="SM00355">
    <property type="entry name" value="ZnF_C2H2"/>
    <property type="match status" value="2"/>
</dbReference>
<dbReference type="SUPFAM" id="SSF57667">
    <property type="entry name" value="beta-beta-alpha zinc fingers"/>
    <property type="match status" value="1"/>
</dbReference>
<evidence type="ECO:0000313" key="8">
    <source>
        <dbReference type="EMBL" id="CAH0015161.1"/>
    </source>
</evidence>
<dbReference type="GO" id="GO:0000981">
    <property type="term" value="F:DNA-binding transcription factor activity, RNA polymerase II-specific"/>
    <property type="evidence" value="ECO:0007669"/>
    <property type="project" value="TreeGrafter"/>
</dbReference>
<dbReference type="AlphaFoldDB" id="A0A9N9V2X8"/>
<dbReference type="EMBL" id="CABFNQ020000444">
    <property type="protein sequence ID" value="CAH0015161.1"/>
    <property type="molecule type" value="Genomic_DNA"/>
</dbReference>
<accession>A0A9N9V2X8</accession>
<feature type="compositionally biased region" description="Pro residues" evidence="6">
    <location>
        <begin position="49"/>
        <end position="58"/>
    </location>
</feature>
<evidence type="ECO:0000256" key="3">
    <source>
        <dbReference type="ARBA" id="ARBA00022771"/>
    </source>
</evidence>
<feature type="region of interest" description="Disordered" evidence="6">
    <location>
        <begin position="1"/>
        <end position="260"/>
    </location>
</feature>
<dbReference type="GO" id="GO:0005634">
    <property type="term" value="C:nucleus"/>
    <property type="evidence" value="ECO:0007669"/>
    <property type="project" value="TreeGrafter"/>
</dbReference>
<evidence type="ECO:0000259" key="7">
    <source>
        <dbReference type="PROSITE" id="PS50157"/>
    </source>
</evidence>
<dbReference type="InterPro" id="IPR036236">
    <property type="entry name" value="Znf_C2H2_sf"/>
</dbReference>
<dbReference type="InterPro" id="IPR013087">
    <property type="entry name" value="Znf_C2H2_type"/>
</dbReference>
<keyword evidence="9" id="KW-1185">Reference proteome</keyword>
<feature type="compositionally biased region" description="Low complexity" evidence="6">
    <location>
        <begin position="360"/>
        <end position="373"/>
    </location>
</feature>
<feature type="compositionally biased region" description="Polar residues" evidence="6">
    <location>
        <begin position="212"/>
        <end position="225"/>
    </location>
</feature>
<feature type="compositionally biased region" description="Low complexity" evidence="6">
    <location>
        <begin position="320"/>
        <end position="331"/>
    </location>
</feature>
<dbReference type="GO" id="GO:0008270">
    <property type="term" value="F:zinc ion binding"/>
    <property type="evidence" value="ECO:0007669"/>
    <property type="project" value="UniProtKB-KW"/>
</dbReference>
<keyword evidence="4" id="KW-0862">Zinc</keyword>
<keyword evidence="1" id="KW-0479">Metal-binding</keyword>
<dbReference type="PROSITE" id="PS00028">
    <property type="entry name" value="ZINC_FINGER_C2H2_1"/>
    <property type="match status" value="1"/>
</dbReference>
<dbReference type="PROSITE" id="PS50157">
    <property type="entry name" value="ZINC_FINGER_C2H2_2"/>
    <property type="match status" value="1"/>
</dbReference>
<feature type="compositionally biased region" description="Low complexity" evidence="6">
    <location>
        <begin position="169"/>
        <end position="184"/>
    </location>
</feature>
<dbReference type="Proteomes" id="UP000696573">
    <property type="component" value="Unassembled WGS sequence"/>
</dbReference>
<keyword evidence="2" id="KW-0677">Repeat</keyword>
<dbReference type="InterPro" id="IPR057026">
    <property type="entry name" value="Znf-C2H2_ascomycetes"/>
</dbReference>
<evidence type="ECO:0000313" key="9">
    <source>
        <dbReference type="Proteomes" id="UP000696573"/>
    </source>
</evidence>
<dbReference type="OrthoDB" id="3524154at2759"/>
<protein>
    <recommendedName>
        <fullName evidence="7">C2H2-type domain-containing protein</fullName>
    </recommendedName>
</protein>
<comment type="caution">
    <text evidence="8">The sequence shown here is derived from an EMBL/GenBank/DDBJ whole genome shotgun (WGS) entry which is preliminary data.</text>
</comment>
<evidence type="ECO:0000256" key="1">
    <source>
        <dbReference type="ARBA" id="ARBA00022723"/>
    </source>
</evidence>
<organism evidence="8 9">
    <name type="scientific">Clonostachys rhizophaga</name>
    <dbReference type="NCBI Taxonomy" id="160324"/>
    <lineage>
        <taxon>Eukaryota</taxon>
        <taxon>Fungi</taxon>
        <taxon>Dikarya</taxon>
        <taxon>Ascomycota</taxon>
        <taxon>Pezizomycotina</taxon>
        <taxon>Sordariomycetes</taxon>
        <taxon>Hypocreomycetidae</taxon>
        <taxon>Hypocreales</taxon>
        <taxon>Bionectriaceae</taxon>
        <taxon>Clonostachys</taxon>
    </lineage>
</organism>
<dbReference type="Gene3D" id="3.30.160.60">
    <property type="entry name" value="Classic Zinc Finger"/>
    <property type="match status" value="1"/>
</dbReference>
<feature type="compositionally biased region" description="Polar residues" evidence="6">
    <location>
        <begin position="1"/>
        <end position="12"/>
    </location>
</feature>
<evidence type="ECO:0000256" key="5">
    <source>
        <dbReference type="PROSITE-ProRule" id="PRU00042"/>
    </source>
</evidence>
<dbReference type="GO" id="GO:0000977">
    <property type="term" value="F:RNA polymerase II transcription regulatory region sequence-specific DNA binding"/>
    <property type="evidence" value="ECO:0007669"/>
    <property type="project" value="TreeGrafter"/>
</dbReference>
<proteinExistence type="predicted"/>
<evidence type="ECO:0000256" key="2">
    <source>
        <dbReference type="ARBA" id="ARBA00022737"/>
    </source>
</evidence>
<evidence type="ECO:0000256" key="4">
    <source>
        <dbReference type="ARBA" id="ARBA00022833"/>
    </source>
</evidence>
<sequence>MELQQREAQSLPSIIVPGAAARFRSRHDDQPYGRSPAMSIPGSDLRQEAPPPLPPPRMPLGNPNDQAMSIDRRDYAQFTPSLSSGYGSAASSVAEERDRLKRRVTGIKTEDHDEGYSSFSSWSSMERPRDAFPPLGFGLHHDRFQFQSPAGDVDSMKKKLDQMRPVDRSPPISSLSSLSSLSSRPPERYPSVLSMPHQLPFHPRPLEPSRMSDASSFSPRSTPFSHTGRRSPQESVDMDRSPRTRSSRNNSDDASVHGGYEYYGAEEMEIEETSSLKRLQLGDVCLAGQKRRAPSDDLLRRGEANPRGSPTPRLATISQGVPVPSLSRSSSYVSNISVGLSSAATYDRRSPRGQSPSGISPTSTASPYTTPKSLNPSPRGSISGRATGHHRNVSGASPRKIPEIQKPGLKMQGFFMCECCPKKPKKFETAEDLKAHEAEKQYNCQYCGNRFKNKNEAERHQNSLHVRRHSWSCSALKDYKRAFHESTSRPYEADTCGYCGEDFARSGRGPGGNGPRYVTERDWEERSRHLQDYHKFGECNTSKKFFRADHFRQHLKHSHAGASGKWTNMLETACMIDEEPPVQHR</sequence>
<dbReference type="PANTHER" id="PTHR24409">
    <property type="entry name" value="ZINC FINGER PROTEIN 142"/>
    <property type="match status" value="1"/>
</dbReference>
<feature type="compositionally biased region" description="Low complexity" evidence="6">
    <location>
        <begin position="81"/>
        <end position="92"/>
    </location>
</feature>
<dbReference type="Pfam" id="PF24537">
    <property type="entry name" value="zf-C2H2_fungi"/>
    <property type="match status" value="1"/>
</dbReference>
<dbReference type="PANTHER" id="PTHR24409:SF295">
    <property type="entry name" value="AZ2-RELATED"/>
    <property type="match status" value="1"/>
</dbReference>
<feature type="compositionally biased region" description="Basic and acidic residues" evidence="6">
    <location>
        <begin position="293"/>
        <end position="304"/>
    </location>
</feature>
<gene>
    <name evidence="8" type="ORF">CRHIZ90672A_00001005</name>
</gene>
<keyword evidence="3 5" id="KW-0863">Zinc-finger</keyword>
<evidence type="ECO:0000256" key="6">
    <source>
        <dbReference type="SAM" id="MobiDB-lite"/>
    </source>
</evidence>
<name>A0A9N9V2X8_9HYPO</name>
<feature type="region of interest" description="Disordered" evidence="6">
    <location>
        <begin position="344"/>
        <end position="405"/>
    </location>
</feature>
<reference evidence="8" key="1">
    <citation type="submission" date="2021-10" db="EMBL/GenBank/DDBJ databases">
        <authorList>
            <person name="Piombo E."/>
        </authorList>
    </citation>
    <scope>NUCLEOTIDE SEQUENCE</scope>
</reference>
<feature type="compositionally biased region" description="Basic and acidic residues" evidence="6">
    <location>
        <begin position="154"/>
        <end position="167"/>
    </location>
</feature>
<feature type="region of interest" description="Disordered" evidence="6">
    <location>
        <begin position="290"/>
        <end position="331"/>
    </location>
</feature>
<feature type="domain" description="C2H2-type" evidence="7">
    <location>
        <begin position="442"/>
        <end position="470"/>
    </location>
</feature>